<feature type="repeat" description="NHL" evidence="5">
    <location>
        <begin position="980"/>
        <end position="1023"/>
    </location>
</feature>
<dbReference type="SUPFAM" id="SSF49265">
    <property type="entry name" value="Fibronectin type III"/>
    <property type="match status" value="2"/>
</dbReference>
<dbReference type="GO" id="GO:0003993">
    <property type="term" value="F:acid phosphatase activity"/>
    <property type="evidence" value="ECO:0007669"/>
    <property type="project" value="InterPro"/>
</dbReference>
<feature type="repeat" description="NHL" evidence="5">
    <location>
        <begin position="295"/>
        <end position="328"/>
    </location>
</feature>
<dbReference type="InterPro" id="IPR036116">
    <property type="entry name" value="FN3_sf"/>
</dbReference>
<dbReference type="Gene3D" id="2.60.40.380">
    <property type="entry name" value="Purple acid phosphatase-like, N-terminal"/>
    <property type="match status" value="2"/>
</dbReference>
<keyword evidence="6" id="KW-1133">Transmembrane helix</keyword>
<evidence type="ECO:0000313" key="9">
    <source>
        <dbReference type="Proteomes" id="UP000034051"/>
    </source>
</evidence>
<dbReference type="InterPro" id="IPR003644">
    <property type="entry name" value="Calx_beta"/>
</dbReference>
<evidence type="ECO:0000256" key="4">
    <source>
        <dbReference type="ARBA" id="ARBA00023157"/>
    </source>
</evidence>
<dbReference type="CDD" id="cd05819">
    <property type="entry name" value="NHL"/>
    <property type="match status" value="1"/>
</dbReference>
<feature type="repeat" description="NHL" evidence="5">
    <location>
        <begin position="382"/>
        <end position="422"/>
    </location>
</feature>
<dbReference type="SUPFAM" id="SSF49899">
    <property type="entry name" value="Concanavalin A-like lectins/glucanases"/>
    <property type="match status" value="2"/>
</dbReference>
<name>A0A0G1K6C7_9BACT</name>
<feature type="transmembrane region" description="Helical" evidence="6">
    <location>
        <begin position="123"/>
        <end position="142"/>
    </location>
</feature>
<dbReference type="Pfam" id="PF16656">
    <property type="entry name" value="Pur_ac_phosph_N"/>
    <property type="match status" value="2"/>
</dbReference>
<proteinExistence type="predicted"/>
<gene>
    <name evidence="8" type="ORF">UW32_C0001G0006</name>
</gene>
<reference evidence="8 9" key="1">
    <citation type="journal article" date="2015" name="Nature">
        <title>rRNA introns, odd ribosomes, and small enigmatic genomes across a large radiation of phyla.</title>
        <authorList>
            <person name="Brown C.T."/>
            <person name="Hug L.A."/>
            <person name="Thomas B.C."/>
            <person name="Sharon I."/>
            <person name="Castelle C.J."/>
            <person name="Singh A."/>
            <person name="Wilkins M.J."/>
            <person name="Williams K.H."/>
            <person name="Banfield J.F."/>
        </authorList>
    </citation>
    <scope>NUCLEOTIDE SEQUENCE [LARGE SCALE GENOMIC DNA]</scope>
</reference>
<dbReference type="SUPFAM" id="SSF63825">
    <property type="entry name" value="YWTD domain"/>
    <property type="match status" value="4"/>
</dbReference>
<dbReference type="CDD" id="cd00063">
    <property type="entry name" value="FN3"/>
    <property type="match status" value="2"/>
</dbReference>
<dbReference type="InterPro" id="IPR015914">
    <property type="entry name" value="PAPs_N"/>
</dbReference>
<feature type="repeat" description="NHL" evidence="5">
    <location>
        <begin position="441"/>
        <end position="478"/>
    </location>
</feature>
<dbReference type="SUPFAM" id="SSF49363">
    <property type="entry name" value="Purple acid phosphatase, N-terminal domain"/>
    <property type="match status" value="3"/>
</dbReference>
<dbReference type="InterPro" id="IPR006558">
    <property type="entry name" value="LamG-like"/>
</dbReference>
<dbReference type="Gene3D" id="2.60.40.2030">
    <property type="match status" value="7"/>
</dbReference>
<protein>
    <submittedName>
        <fullName evidence="8">Calx-beta domain-containing protein</fullName>
    </submittedName>
</protein>
<dbReference type="Gene3D" id="2.60.120.200">
    <property type="match status" value="2"/>
</dbReference>
<feature type="repeat" description="NHL" evidence="5">
    <location>
        <begin position="497"/>
        <end position="534"/>
    </location>
</feature>
<keyword evidence="1" id="KW-0732">Signal</keyword>
<evidence type="ECO:0000256" key="5">
    <source>
        <dbReference type="PROSITE-ProRule" id="PRU00504"/>
    </source>
</evidence>
<keyword evidence="6" id="KW-0812">Transmembrane</keyword>
<keyword evidence="3" id="KW-0106">Calcium</keyword>
<dbReference type="PROSITE" id="PS51125">
    <property type="entry name" value="NHL"/>
    <property type="match status" value="7"/>
</dbReference>
<keyword evidence="2" id="KW-0677">Repeat</keyword>
<dbReference type="Proteomes" id="UP000034051">
    <property type="component" value="Unassembled WGS sequence"/>
</dbReference>
<evidence type="ECO:0000256" key="3">
    <source>
        <dbReference type="ARBA" id="ARBA00022837"/>
    </source>
</evidence>
<dbReference type="EMBL" id="LCHW01000001">
    <property type="protein sequence ID" value="KKT43414.1"/>
    <property type="molecule type" value="Genomic_DNA"/>
</dbReference>
<dbReference type="PROSITE" id="PS50853">
    <property type="entry name" value="FN3"/>
    <property type="match status" value="3"/>
</dbReference>
<feature type="repeat" description="NHL" evidence="5">
    <location>
        <begin position="710"/>
        <end position="749"/>
    </location>
</feature>
<dbReference type="SUPFAM" id="SSF141072">
    <property type="entry name" value="CalX-like"/>
    <property type="match status" value="9"/>
</dbReference>
<dbReference type="InterPro" id="IPR008963">
    <property type="entry name" value="Purple_acid_Pase-like_N"/>
</dbReference>
<dbReference type="Pfam" id="PF03160">
    <property type="entry name" value="Calx-beta"/>
    <property type="match status" value="7"/>
</dbReference>
<dbReference type="InterPro" id="IPR003961">
    <property type="entry name" value="FN3_dom"/>
</dbReference>
<comment type="caution">
    <text evidence="8">The sequence shown here is derived from an EMBL/GenBank/DDBJ whole genome shotgun (WGS) entry which is preliminary data.</text>
</comment>
<dbReference type="SMART" id="SM00060">
    <property type="entry name" value="FN3"/>
    <property type="match status" value="7"/>
</dbReference>
<dbReference type="InterPro" id="IPR013783">
    <property type="entry name" value="Ig-like_fold"/>
</dbReference>
<dbReference type="Gene3D" id="2.60.40.10">
    <property type="entry name" value="Immunoglobulins"/>
    <property type="match status" value="3"/>
</dbReference>
<keyword evidence="6" id="KW-0472">Membrane</keyword>
<dbReference type="GO" id="GO:0016020">
    <property type="term" value="C:membrane"/>
    <property type="evidence" value="ECO:0007669"/>
    <property type="project" value="InterPro"/>
</dbReference>
<dbReference type="SMART" id="SM00560">
    <property type="entry name" value="LamGL"/>
    <property type="match status" value="1"/>
</dbReference>
<dbReference type="GO" id="GO:0046872">
    <property type="term" value="F:metal ion binding"/>
    <property type="evidence" value="ECO:0007669"/>
    <property type="project" value="InterPro"/>
</dbReference>
<evidence type="ECO:0000313" key="8">
    <source>
        <dbReference type="EMBL" id="KKT43414.1"/>
    </source>
</evidence>
<dbReference type="InterPro" id="IPR013320">
    <property type="entry name" value="ConA-like_dom_sf"/>
</dbReference>
<feature type="domain" description="Fibronectin type-III" evidence="7">
    <location>
        <begin position="4093"/>
        <end position="4184"/>
    </location>
</feature>
<evidence type="ECO:0000256" key="6">
    <source>
        <dbReference type="SAM" id="Phobius"/>
    </source>
</evidence>
<dbReference type="Gene3D" id="2.40.10.500">
    <property type="match status" value="1"/>
</dbReference>
<dbReference type="InterPro" id="IPR038081">
    <property type="entry name" value="CalX-like_sf"/>
</dbReference>
<accession>A0A0G1K6C7</accession>
<dbReference type="GO" id="GO:0007154">
    <property type="term" value="P:cell communication"/>
    <property type="evidence" value="ECO:0007669"/>
    <property type="project" value="InterPro"/>
</dbReference>
<dbReference type="PANTHER" id="PTHR46388:SF2">
    <property type="entry name" value="NHL REPEAT-CONTAINING PROTEIN 2"/>
    <property type="match status" value="1"/>
</dbReference>
<evidence type="ECO:0000256" key="2">
    <source>
        <dbReference type="ARBA" id="ARBA00022737"/>
    </source>
</evidence>
<dbReference type="Pfam" id="PF01436">
    <property type="entry name" value="NHL"/>
    <property type="match status" value="1"/>
</dbReference>
<evidence type="ECO:0000256" key="1">
    <source>
        <dbReference type="ARBA" id="ARBA00022729"/>
    </source>
</evidence>
<sequence>MTLLRLSFTLYRFILSFLKKTFLRFTRLTILAQRLVRSREMSVHIFTKSFRNQSFSILKYLRRSLLRRRRVGEQVLQLTPRYNYRRLNTLTIQNSTLPTITMQRLTRTIASLIQSQRRTLTRGLVIVLAIMTVVAPLAPAFAATYTVTQSSWTGGASSANASHPTNATGWTNFSTTSQAVAGSAVTSAVVASSTTQTTFADFTGGATSSVDINGTPDASLALQRLTTPTTFGGDAQKTISLNTPNASALDTVNNKIYIADTNNHRIVKMDSGTGGTTFGNNAQTLGGPTAGTGVGQFSSPTGITVDPINNLVYVTSATTDNVIKFSSGGAGLMATSTWTSIAVTNPNAVALDVSENLGYVVTASNEVVLFNTATMVRMDAMGSTGTGAHQFYAPVGAVIDSVYNKIYVADTNNNRIVKMDSGTGGTEFGANRQTLGGPASGSGTGQFNAPKSLALDSVNNMLYVSDTGNHRITKLASGGAGAMSTSTWYTLGGTASGSTAGKFASPRGIFVDTVNSFVYVADVANDRIVKFSSNGTGAITTTGWNTLGANGTGIGQFGNPFGITVDVTNAMVYVADLTGPRIAKFSSGGAGTMSTSTWFTLGTFGSGAGQFTGLEDIALDSVNNFLYAADASRVVKLPTNGAGALTTTGWTTLGTSGSISVGQFDDLTGITVDATNNVVYVIDNGRSGVVQFSSGGAGAMSTTGWDSIASLGAGTHELRSPSSVAVDASANKVYVTESSNNRVSKFNSGGGGTEFGTARQNLGGPTGGSGVGQFYVPQGIDIDTTNNFVYVANMQTDTIIKFASGGAGAMSTTGWSTLGASGTGIGQFGQAYDVDVNTLNGRLFVTDYEHDRVVTFASGGAGAMSTTGWDALGSSGSGLMQLSQPYKISIDRVNNKVYVADRINNRIVKMDSGTGGTTLGNNRQTLGGPTAGSGTGQFNSPIGLFVDTVNNFVYVGDDGNNRIVKFSSGGAGAMSTTGWNTLGSSGSGVGQFQTPTDVFVDTVNNFVYVSDSLNHKVAKFSSGGAGAMSTTGWNTLGSTGTGVGKFTTPESLSIDTTNDYVYVIASNFVVKFPSGGAGVMTTDTWQTIGGTGVGVGQFTSAKGIFIDPVNNYVYVADTGNDRIAKFASGGADSMSTSTSWQTAPVSTDPYGVFVDTVNARVYAVSSPTNAVYSFTSGDPMIAYVSAGAYTSSVIDAGVNTRAGSVSLSWTDSISASINTATPVGLQVASSNSASGPWTFYGPAGTTAASDVYTTKTGTILNAIHNGARYFKYTVTLQTGDVTLTPEVLSVTFNYDSYASASYIISSPYNTGDISNIIGKLQWVANSTPSGTSIKFQLRSAPDVAGAPGVWSNWVGPDGQTSSYFTTAAGTDSIPSMFTTNSQWFQYKAYFDSTGINTASLGSVTTTYLVNSPPQVGATGVTAYQIPTSTDANYGNVAIAFSVKDTDSETGLATTTLEYKNGASWVPLTNATIYNASSNPVTSPLVAPTSTFASYSVIWNAAAQLGSVATSTQIRVTLNDGALGNATASSSSTAFSIDTVAPTGGSLTFDAGIAGQTNSGSIVIVPATDTNTRQYTISDGTTTNDWASISTTVTIPWTFSSTINAKTLSLQFRDAFGNTAATSTYTTPIPSDPSGFLIQDVSKVGTADYRLYIGWATSSAVNFGSYKLEYATSTDNTTFGTYSDAALITDVATNYLVHVNLNNALYYRYRLAVKNTQGNTSVRSNAYINARPDGIQNLGEGGGGTTASAASITTVSPVQTTSAGTVTVAYTLVDTSITSKTNPLYEGYVFYNIGTTVSTSDATTITLSDASHLPASGFIQVNNEIIGYTSKTGNVLNGITRATWPTPATTRATRQNALILSNTPVWVQASSTKTTITNSTIATGQAGTIIWNTQNEPALTGATYANTGVRVLVHDNQAAESGPITTQSDQSNDGTLATLDMSAPTIQFTTANASGLETTGFATSTIILSKPYPLSVSTNYAVTGTATATHGLLGYWPFEGNANDTSGNGNNGTWYGTSTSRYGTGVHGTSGALNGSSDYLDFGNSTTFNGMSALSVETWVKLDAYPSTGLNYSPAGKDAAYRFTIGPSGSVSFTIATVNNGWYTPGTSVSASGALQLGAWYHLVGTYDGARTKIYVNSGTPVQGAQAISGNTVTNVTSFKSSYNTGNITYLKGAIDSTALYNRALTPSEIADLYAFGVQDYGLSTNATTGTVTIATGATSTAITANIINDQLPGIDKNFTITLSSPTNATLGANTAHTYTITEVTPNPTIGFLSATASTTEAETIVTVPVVLSTASAVDTSVSYSIAGGTAIIGTNYSATTTSGTVTIPAGATSTSITFAIKQSAQKDSDLTVLVTLSSPTNVTLATSTHTHTIKDSSVTPTVYFTTASGSGSEATANPTIGISLSNPSASAVTVTYTATTSSDNSANGLVGLWQFEGNANDTSGNGNNGTPQLGATFSSLGGGKFGTQAGVFDGGASAYATLNSEIRFSDSQPWTLSSWIYQTGTKSFEFWIGDKDTVGMAINLGSATGLVQFRDRALAYHDWNVGFNYKNAWHYFTWIARGDNTIEMLVDGISYGLVTTPSQFYIDAIGRGYGTGTQWNYTGRLDNTAIYNRALSAAEVKAHYAAGIDTLPAIGTVTIPAGQTSAIITPTIINYGSYEGDREYKLVLSTSTNATIGATSTYTYSITESSALPAIGFTVATGTGLEAATTTVTASIAYPSVFDITATIAQSGTAVSGVNYTIPATTITIPAGATSTSFVLTTLNNGVRDPLLSAVLTLTSPTNATVNAGASTYTYSIQDNNVIPTIGFASTGSTVDGVVSTITIPVSLSSAMNQDASVGYTVTGTAVSGLHYNASFASSGTVSIASGATTTNLTIPLLDDAISGPVTTTVIISLADPVNATTTNATTTYTLTINEVTADPAIGFTSTSASGLENIASIAIPVSIDATSTQAITVTYTVSASSTAVSDTNYVLANGTATIAAGETATTISASILNNPVRELDKTLIVTLGTPVGATLGAATTYTYTIQDIITTTAPVMSNIIPTQSTTNGTVSVAYTITDEASTNKVLPSYEGYVFYNIGTTVSSADATTITVSDATHLPTAGSIQIGNEVITYTTKTGNVLSGLTRGTWPTTGARTTRQNTTIVAGTPVWIQAASTNTTIVNSTIATGQSGTIVWNTQNEPALAGATYSNVAVRVLVHDNQSATTGPLSSQSDQSNDGTLSLLDMSAPTVSFATTASSAFENATTSTTLTVVLSKIAPVDASVGYTITGTAVSTVDYIAETEGTLTIPAGATSTTLSIQPIADHVFGVDKTAIVTLSSPTNATVGAPNAYTLTIVEADVLPTIQFDVASASGPETTPSYDIVVRLSTTTAATTTVAYAVSTSTALDGINFSLTAGTLTIPAGELTASIPLTVIHDNLFGADTSVTVALTNPTNATLGETTSFVYTITETDLTPEANFSVDSLNVDELTGTTTATVTLSYPSNQDITIPVVADPASTAVAETNYTLPVSSVTVPAGDTTASFTIIALHDTTYGPDKTLTLSLGSVDGMTLGSSTTYTLLITEVDNTAPEVASVSAAQVASSTEANFGKVEIVYTVRDTNTNSGTVNPTFITPSFEYNTGLGWNVITTLQAEDIANKSVAEDVFAPYTALWDAQAQLGSVSLPAVEIRVSANDNEPLNGIGQGTSTSFAFDRQAPQIGQFKFDARTGVLTIAITDAASFTYAVSNNADLSADGVNATSGISTAAPAGTLASTELWTVASGDYPSIYLQVQDALGNAATRQITIPTKPQNFAFTDISDVKSSLFKELVSWLPYVSTSSAPFASYDIYRSIDGAEFALLTTKSEIANNFIVDEGLASSSVYTYKMTITDTAGNVSEYSETVTDTPDGQGQTDLVPPIISVVTAATVRNTSAIVTWTTDEIADSIVRYSLASDAGSYRTASSTGLVTDHSVTLTDLIPNTDYTFIVQSTDPTGNASAFSDSIAFTTTGGPIITDIVATPADKAATITWNTNKDSDSIVTYSKSSNFNGFNAIVGTVTPVGDASTTDVFTHEVSITGLDSGSTFYYKVSSTDSSGNESVDDNNGVYYTFRTLSDTYAPVITGITVPLSTPQSLIIFWKTDELATSQVEYDQTSTSTFARSTTLDSTLSIYHSIVVPDLTANTTYNYRVRSRDAFGNEAISTSTSATTAKEGEVRIVTIGGGSGAGQFTTPPEVKDTTAPIISAVTVAATTAFGATITFTTNEPTVAFIDYGKDATYGSSLGSKNLATQHSLTISGLRMGTEYHYQLKAIDKAFNESVGTDQTFSTKFLSEPGDDLQTLEDVTAYEQVSDEALESILPSIPPPFIEEPRVVETTENTATIRWRTNINAYAGILYSEATAYSASSTNPYTDELSQATTKEKEHTITLVGLKPNTTYHFMVRSFSLPQVVGRSQDMTFTTKAAKVSARVINVKNTSFTVVWNTETPASTIVEYKNMRTGEIQRKIDNNRKLDHDVLVDRLIPATGYEVSVFGYTEGGNLIEGGMPITITTSRDVIAPKISNFKVDGALVPGRTDRIQTVITWTTDEASDSTIYYQEGSGAVTEFANKTAITDTLTQNHTILLSSLKPGTIYQMKVESVDAAGNKGTFGPRTIITPQKGESIFDVIFKNFEETFKFLRGAGQ</sequence>
<dbReference type="Pfam" id="PF13385">
    <property type="entry name" value="Laminin_G_3"/>
    <property type="match status" value="2"/>
</dbReference>
<dbReference type="PANTHER" id="PTHR46388">
    <property type="entry name" value="NHL REPEAT-CONTAINING PROTEIN 2"/>
    <property type="match status" value="1"/>
</dbReference>
<evidence type="ECO:0000259" key="7">
    <source>
        <dbReference type="PROSITE" id="PS50853"/>
    </source>
</evidence>
<feature type="domain" description="Fibronectin type-III" evidence="7">
    <location>
        <begin position="4337"/>
        <end position="4434"/>
    </location>
</feature>
<dbReference type="InterPro" id="IPR011042">
    <property type="entry name" value="6-blade_b-propeller_TolB-like"/>
</dbReference>
<dbReference type="PATRIC" id="fig|1619017.3.peg.6"/>
<keyword evidence="4" id="KW-1015">Disulfide bond</keyword>
<dbReference type="InterPro" id="IPR001258">
    <property type="entry name" value="NHL_repeat"/>
</dbReference>
<organism evidence="8 9">
    <name type="scientific">Candidatus Wolfebacteria bacterium GW2011_GWE2_44_13</name>
    <dbReference type="NCBI Taxonomy" id="1619017"/>
    <lineage>
        <taxon>Bacteria</taxon>
        <taxon>Candidatus Wolfeibacteriota</taxon>
    </lineage>
</organism>
<feature type="domain" description="Fibronectin type-III" evidence="7">
    <location>
        <begin position="3891"/>
        <end position="3984"/>
    </location>
</feature>
<dbReference type="SUPFAM" id="SSF101898">
    <property type="entry name" value="NHL repeat"/>
    <property type="match status" value="1"/>
</dbReference>
<dbReference type="Gene3D" id="2.120.10.30">
    <property type="entry name" value="TolB, C-terminal domain"/>
    <property type="match status" value="6"/>
</dbReference>
<feature type="repeat" description="NHL" evidence="5">
    <location>
        <begin position="932"/>
        <end position="969"/>
    </location>
</feature>